<proteinExistence type="predicted"/>
<evidence type="ECO:0000313" key="2">
    <source>
        <dbReference type="WBParaSite" id="Hba_08025"/>
    </source>
</evidence>
<organism evidence="1 2">
    <name type="scientific">Heterorhabditis bacteriophora</name>
    <name type="common">Entomopathogenic nematode worm</name>
    <dbReference type="NCBI Taxonomy" id="37862"/>
    <lineage>
        <taxon>Eukaryota</taxon>
        <taxon>Metazoa</taxon>
        <taxon>Ecdysozoa</taxon>
        <taxon>Nematoda</taxon>
        <taxon>Chromadorea</taxon>
        <taxon>Rhabditida</taxon>
        <taxon>Rhabditina</taxon>
        <taxon>Rhabditomorpha</taxon>
        <taxon>Strongyloidea</taxon>
        <taxon>Heterorhabditidae</taxon>
        <taxon>Heterorhabditis</taxon>
    </lineage>
</organism>
<dbReference type="AlphaFoldDB" id="A0A1I7WS95"/>
<protein>
    <submittedName>
        <fullName evidence="2">Uncharacterized protein</fullName>
    </submittedName>
</protein>
<dbReference type="Proteomes" id="UP000095283">
    <property type="component" value="Unplaced"/>
</dbReference>
<name>A0A1I7WS95_HETBA</name>
<keyword evidence="1" id="KW-1185">Reference proteome</keyword>
<reference evidence="2" key="1">
    <citation type="submission" date="2016-11" db="UniProtKB">
        <authorList>
            <consortium name="WormBaseParasite"/>
        </authorList>
    </citation>
    <scope>IDENTIFICATION</scope>
</reference>
<sequence length="168" mass="18704">MRACVCTAQSENGRKEDASHKLTWLGGSRDHEGGTPMVRLVHCTSGQADLCGSFELKLLHPLDVPLIREETDIRHHLDAVTEVVENYGSVEFAYILRVFNACQLINAGVDMRLCTSVANDLLELQWILFGVNVGPILTRTLIDHRKGSGSSMHFMRCSAHFYLCADEC</sequence>
<dbReference type="WBParaSite" id="Hba_08025">
    <property type="protein sequence ID" value="Hba_08025"/>
    <property type="gene ID" value="Hba_08025"/>
</dbReference>
<evidence type="ECO:0000313" key="1">
    <source>
        <dbReference type="Proteomes" id="UP000095283"/>
    </source>
</evidence>
<accession>A0A1I7WS95</accession>